<dbReference type="GO" id="GO:0019239">
    <property type="term" value="F:deaminase activity"/>
    <property type="evidence" value="ECO:0007669"/>
    <property type="project" value="TreeGrafter"/>
</dbReference>
<evidence type="ECO:0000313" key="1">
    <source>
        <dbReference type="EMBL" id="KRR24558.1"/>
    </source>
</evidence>
<dbReference type="AlphaFoldDB" id="A0A0R3MYA8"/>
<dbReference type="SUPFAM" id="SSF55298">
    <property type="entry name" value="YjgF-like"/>
    <property type="match status" value="1"/>
</dbReference>
<dbReference type="Gene3D" id="3.30.1330.40">
    <property type="entry name" value="RutC-like"/>
    <property type="match status" value="1"/>
</dbReference>
<dbReference type="OrthoDB" id="9799840at2"/>
<dbReference type="Pfam" id="PF01042">
    <property type="entry name" value="Ribonuc_L-PSP"/>
    <property type="match status" value="1"/>
</dbReference>
<evidence type="ECO:0000313" key="2">
    <source>
        <dbReference type="Proteomes" id="UP000052023"/>
    </source>
</evidence>
<proteinExistence type="predicted"/>
<dbReference type="PANTHER" id="PTHR11803:SF44">
    <property type="entry name" value="RUTC FAMILY PROTEIN YJGH"/>
    <property type="match status" value="1"/>
</dbReference>
<accession>A0A0R3MYA8</accession>
<keyword evidence="2" id="KW-1185">Reference proteome</keyword>
<reference evidence="1 2" key="1">
    <citation type="submission" date="2014-03" db="EMBL/GenBank/DDBJ databases">
        <title>Bradyrhizobium valentinum sp. nov., isolated from effective nodules of Lupinus mariae-josephae, a lupine endemic of basic-lime soils in Eastern Spain.</title>
        <authorList>
            <person name="Duran D."/>
            <person name="Rey L."/>
            <person name="Navarro A."/>
            <person name="Busquets A."/>
            <person name="Imperial J."/>
            <person name="Ruiz-Argueso T."/>
        </authorList>
    </citation>
    <scope>NUCLEOTIDE SEQUENCE [LARGE SCALE GENOMIC DNA]</scope>
    <source>
        <strain evidence="1 2">Ro19</strain>
    </source>
</reference>
<dbReference type="InterPro" id="IPR006175">
    <property type="entry name" value="YjgF/YER057c/UK114"/>
</dbReference>
<dbReference type="CDD" id="cd00448">
    <property type="entry name" value="YjgF_YER057c_UK114_family"/>
    <property type="match status" value="1"/>
</dbReference>
<dbReference type="EMBL" id="LLYA01000153">
    <property type="protein sequence ID" value="KRR24558.1"/>
    <property type="molecule type" value="Genomic_DNA"/>
</dbReference>
<sequence length="127" mass="13936">MHIRRINAETVTVPTTGYSQALEVSGHTRLLFVSGQIPLSVDGTVPEGFEAQCRLAWRNVEAQLKAAGMTLDNLVMHRTYLADRRYALLNRSVRNEVLGGRETALTVVIAGIFDEAWLLEVEAVAAG</sequence>
<gene>
    <name evidence="1" type="ORF">CQ13_24380</name>
</gene>
<dbReference type="PANTHER" id="PTHR11803">
    <property type="entry name" value="2-IMINOBUTANOATE/2-IMINOPROPANOATE DEAMINASE RIDA"/>
    <property type="match status" value="1"/>
</dbReference>
<name>A0A0R3MYA8_9BRAD</name>
<dbReference type="InterPro" id="IPR035959">
    <property type="entry name" value="RutC-like_sf"/>
</dbReference>
<protein>
    <submittedName>
        <fullName evidence="1">Enamine deaminase RidA</fullName>
    </submittedName>
</protein>
<organism evidence="1 2">
    <name type="scientific">Bradyrhizobium retamae</name>
    <dbReference type="NCBI Taxonomy" id="1300035"/>
    <lineage>
        <taxon>Bacteria</taxon>
        <taxon>Pseudomonadati</taxon>
        <taxon>Pseudomonadota</taxon>
        <taxon>Alphaproteobacteria</taxon>
        <taxon>Hyphomicrobiales</taxon>
        <taxon>Nitrobacteraceae</taxon>
        <taxon>Bradyrhizobium</taxon>
    </lineage>
</organism>
<dbReference type="GO" id="GO:0005829">
    <property type="term" value="C:cytosol"/>
    <property type="evidence" value="ECO:0007669"/>
    <property type="project" value="TreeGrafter"/>
</dbReference>
<dbReference type="Proteomes" id="UP000052023">
    <property type="component" value="Unassembled WGS sequence"/>
</dbReference>
<dbReference type="RefSeq" id="WP_057844053.1">
    <property type="nucleotide sequence ID" value="NZ_LLYA01000153.1"/>
</dbReference>
<comment type="caution">
    <text evidence="1">The sequence shown here is derived from an EMBL/GenBank/DDBJ whole genome shotgun (WGS) entry which is preliminary data.</text>
</comment>